<protein>
    <submittedName>
        <fullName evidence="3">Zinc peptidase, M42 family</fullName>
    </submittedName>
</protein>
<dbReference type="Proteomes" id="UP000263040">
    <property type="component" value="Chromosome"/>
</dbReference>
<evidence type="ECO:0000313" key="3">
    <source>
        <dbReference type="EMBL" id="AXX90691.1"/>
    </source>
</evidence>
<dbReference type="RefSeq" id="WP_118887265.1">
    <property type="nucleotide sequence ID" value="NZ_CP032100.1"/>
</dbReference>
<dbReference type="AlphaFoldDB" id="A0AAD0WRE9"/>
<evidence type="ECO:0000256" key="1">
    <source>
        <dbReference type="ARBA" id="ARBA00022723"/>
    </source>
</evidence>
<dbReference type="SUPFAM" id="SSF53187">
    <property type="entry name" value="Zn-dependent exopeptidases"/>
    <property type="match status" value="1"/>
</dbReference>
<keyword evidence="1" id="KW-0479">Metal-binding</keyword>
<dbReference type="PANTHER" id="PTHR32481">
    <property type="entry name" value="AMINOPEPTIDASE"/>
    <property type="match status" value="1"/>
</dbReference>
<dbReference type="InterPro" id="IPR051464">
    <property type="entry name" value="Peptidase_M42_aminopept"/>
</dbReference>
<dbReference type="EMBL" id="CP032100">
    <property type="protein sequence ID" value="AXX90691.1"/>
    <property type="molecule type" value="Genomic_DNA"/>
</dbReference>
<dbReference type="GO" id="GO:0046872">
    <property type="term" value="F:metal ion binding"/>
    <property type="evidence" value="ECO:0007669"/>
    <property type="project" value="UniProtKB-KW"/>
</dbReference>
<sequence length="367" mass="41450">MGDSSSSEPIINFVHFLDLLKQLIRVPSVTGAEHSFLLYLKRELEEIGIKTQYYDGLLVAQGKNPTKGMLSAHIDRHGVICTGPNEFQFAAFLAKNRSDLRGNSLSEQTYQLIAKRYINQQVQAYEPWSGSYLGIGQISDVFMSEEVNNLVFKIDGLSHLQPGTPIAFSDKLKREDDLISAQLDNVISAAMIIYLYQNGFQGTAFFTAQEEAGKSWRYVYEWFRKNKVTTNELLVLDTSPYDSRVEADVQQVVLRNRDANARFKSPVLKQLKNFCHKNEIDFSCKDTFIQEKNKVRKEKNLPLLTLGSTELGRIVMESKGSIQGATLQIPTTGYHTVEETASIKSVKAILYILSSLYIDKKPNIKAI</sequence>
<proteinExistence type="predicted"/>
<name>A0AAD0WRE9_9BACT</name>
<evidence type="ECO:0000313" key="4">
    <source>
        <dbReference type="Proteomes" id="UP000263040"/>
    </source>
</evidence>
<keyword evidence="4" id="KW-1185">Reference proteome</keyword>
<reference evidence="3 4" key="1">
    <citation type="submission" date="2018-08" db="EMBL/GenBank/DDBJ databases">
        <title>Complete genome of the Arcobacter suis type strain LMG 26152.</title>
        <authorList>
            <person name="Miller W.G."/>
            <person name="Yee E."/>
            <person name="Bono J.L."/>
        </authorList>
    </citation>
    <scope>NUCLEOTIDE SEQUENCE [LARGE SCALE GENOMIC DNA]</scope>
    <source>
        <strain evidence="3 4">CECT 7833</strain>
    </source>
</reference>
<evidence type="ECO:0000256" key="2">
    <source>
        <dbReference type="ARBA" id="ARBA00022801"/>
    </source>
</evidence>
<organism evidence="3 4">
    <name type="scientific">Arcobacter suis CECT 7833</name>
    <dbReference type="NCBI Taxonomy" id="663365"/>
    <lineage>
        <taxon>Bacteria</taxon>
        <taxon>Pseudomonadati</taxon>
        <taxon>Campylobacterota</taxon>
        <taxon>Epsilonproteobacteria</taxon>
        <taxon>Campylobacterales</taxon>
        <taxon>Arcobacteraceae</taxon>
        <taxon>Arcobacter</taxon>
    </lineage>
</organism>
<dbReference type="GO" id="GO:0016787">
    <property type="term" value="F:hydrolase activity"/>
    <property type="evidence" value="ECO:0007669"/>
    <property type="project" value="UniProtKB-KW"/>
</dbReference>
<dbReference type="PANTHER" id="PTHR32481:SF0">
    <property type="entry name" value="AMINOPEPTIDASE YPDE-RELATED"/>
    <property type="match status" value="1"/>
</dbReference>
<dbReference type="KEGG" id="asui:ASUIS_2273"/>
<dbReference type="Gene3D" id="3.40.630.10">
    <property type="entry name" value="Zn peptidases"/>
    <property type="match status" value="1"/>
</dbReference>
<keyword evidence="2" id="KW-0378">Hydrolase</keyword>
<dbReference type="Pfam" id="PF05343">
    <property type="entry name" value="Peptidase_M42"/>
    <property type="match status" value="1"/>
</dbReference>
<accession>A0AAD0WRE9</accession>
<gene>
    <name evidence="3" type="ORF">ASUIS_2273</name>
</gene>
<dbReference type="InterPro" id="IPR008007">
    <property type="entry name" value="Peptidase_M42"/>
</dbReference>